<evidence type="ECO:0000313" key="1">
    <source>
        <dbReference type="EMBL" id="KAJ4000318.1"/>
    </source>
</evidence>
<protein>
    <submittedName>
        <fullName evidence="1">Uncharacterized protein</fullName>
    </submittedName>
</protein>
<keyword evidence="2" id="KW-1185">Reference proteome</keyword>
<proteinExistence type="predicted"/>
<dbReference type="EMBL" id="MU790524">
    <property type="protein sequence ID" value="KAJ4000318.1"/>
    <property type="molecule type" value="Genomic_DNA"/>
</dbReference>
<name>A0ABQ8QPM0_9AGAR</name>
<dbReference type="Proteomes" id="UP001163828">
    <property type="component" value="Unassembled WGS sequence"/>
</dbReference>
<organism evidence="1 2">
    <name type="scientific">Lentinula boryana</name>
    <dbReference type="NCBI Taxonomy" id="40481"/>
    <lineage>
        <taxon>Eukaryota</taxon>
        <taxon>Fungi</taxon>
        <taxon>Dikarya</taxon>
        <taxon>Basidiomycota</taxon>
        <taxon>Agaricomycotina</taxon>
        <taxon>Agaricomycetes</taxon>
        <taxon>Agaricomycetidae</taxon>
        <taxon>Agaricales</taxon>
        <taxon>Marasmiineae</taxon>
        <taxon>Omphalotaceae</taxon>
        <taxon>Lentinula</taxon>
    </lineage>
</organism>
<accession>A0ABQ8QPM0</accession>
<evidence type="ECO:0000313" key="2">
    <source>
        <dbReference type="Proteomes" id="UP001163828"/>
    </source>
</evidence>
<gene>
    <name evidence="1" type="ORF">F5050DRAFT_1709120</name>
</gene>
<sequence length="127" mass="13460">MMIESALPSTSTSLAPNALAVCSGTSGIIGHMKKNCWAKGGGSKGKGPRWYNVPKGMDPLPKPVIAASIKEEEDHFAAAANIYEFSDYDFRDSPPGSNAPVPMFIDSGASHCGGVFWIVPDRGTWDS</sequence>
<comment type="caution">
    <text evidence="1">The sequence shown here is derived from an EMBL/GenBank/DDBJ whole genome shotgun (WGS) entry which is preliminary data.</text>
</comment>
<reference evidence="1" key="1">
    <citation type="submission" date="2022-08" db="EMBL/GenBank/DDBJ databases">
        <authorList>
            <consortium name="DOE Joint Genome Institute"/>
            <person name="Min B."/>
            <person name="Riley R."/>
            <person name="Sierra-Patev S."/>
            <person name="Naranjo-Ortiz M."/>
            <person name="Looney B."/>
            <person name="Konkel Z."/>
            <person name="Slot J.C."/>
            <person name="Sakamoto Y."/>
            <person name="Steenwyk J.L."/>
            <person name="Rokas A."/>
            <person name="Carro J."/>
            <person name="Camarero S."/>
            <person name="Ferreira P."/>
            <person name="Molpeceres G."/>
            <person name="Ruiz-Duenas F.J."/>
            <person name="Serrano A."/>
            <person name="Henrissat B."/>
            <person name="Drula E."/>
            <person name="Hughes K.W."/>
            <person name="Mata J.L."/>
            <person name="Ishikawa N.K."/>
            <person name="Vargas-Isla R."/>
            <person name="Ushijima S."/>
            <person name="Smith C.A."/>
            <person name="Ahrendt S."/>
            <person name="Andreopoulos W."/>
            <person name="He G."/>
            <person name="Labutti K."/>
            <person name="Lipzen A."/>
            <person name="Ng V."/>
            <person name="Sandor L."/>
            <person name="Barry K."/>
            <person name="Martinez A.T."/>
            <person name="Xiao Y."/>
            <person name="Gibbons J.G."/>
            <person name="Terashima K."/>
            <person name="Hibbett D.S."/>
            <person name="Grigoriev I.V."/>
        </authorList>
    </citation>
    <scope>NUCLEOTIDE SEQUENCE</scope>
    <source>
        <strain evidence="1">TFB10827</strain>
    </source>
</reference>